<dbReference type="Proteomes" id="UP000025171">
    <property type="component" value="Unassembled WGS sequence"/>
</dbReference>
<comment type="caution">
    <text evidence="3">The sequence shown here is derived from an EMBL/GenBank/DDBJ whole genome shotgun (WGS) entry which is preliminary data.</text>
</comment>
<evidence type="ECO:0000313" key="3">
    <source>
        <dbReference type="EMBL" id="KCZ94407.1"/>
    </source>
</evidence>
<feature type="transmembrane region" description="Helical" evidence="2">
    <location>
        <begin position="27"/>
        <end position="45"/>
    </location>
</feature>
<gene>
    <name evidence="3" type="ORF">HJO_03495</name>
</gene>
<keyword evidence="2" id="KW-1133">Transmembrane helix</keyword>
<dbReference type="EMBL" id="ARYK01000001">
    <property type="protein sequence ID" value="KCZ94407.1"/>
    <property type="molecule type" value="Genomic_DNA"/>
</dbReference>
<evidence type="ECO:0000313" key="4">
    <source>
        <dbReference type="Proteomes" id="UP000025171"/>
    </source>
</evidence>
<dbReference type="STRING" id="1280950.HJO_03495"/>
<keyword evidence="2" id="KW-0812">Transmembrane</keyword>
<protein>
    <submittedName>
        <fullName evidence="3">Uncharacterized protein</fullName>
    </submittedName>
</protein>
<accession>A0A059FUX7</accession>
<proteinExistence type="predicted"/>
<feature type="region of interest" description="Disordered" evidence="1">
    <location>
        <begin position="69"/>
        <end position="111"/>
    </location>
</feature>
<dbReference type="AlphaFoldDB" id="A0A059FUX7"/>
<keyword evidence="4" id="KW-1185">Reference proteome</keyword>
<organism evidence="3 4">
    <name type="scientific">Hyphomonas johnsonii MHS-2</name>
    <dbReference type="NCBI Taxonomy" id="1280950"/>
    <lineage>
        <taxon>Bacteria</taxon>
        <taxon>Pseudomonadati</taxon>
        <taxon>Pseudomonadota</taxon>
        <taxon>Alphaproteobacteria</taxon>
        <taxon>Hyphomonadales</taxon>
        <taxon>Hyphomonadaceae</taxon>
        <taxon>Hyphomonas</taxon>
    </lineage>
</organism>
<dbReference type="PATRIC" id="fig|1280950.3.peg.711"/>
<reference evidence="3 4" key="1">
    <citation type="journal article" date="2014" name="Antonie Van Leeuwenhoek">
        <title>Hyphomonas beringensis sp. nov. and Hyphomonas chukchiensis sp. nov., isolated from surface seawater of the Bering Sea and Chukchi Sea.</title>
        <authorList>
            <person name="Li C."/>
            <person name="Lai Q."/>
            <person name="Li G."/>
            <person name="Dong C."/>
            <person name="Wang J."/>
            <person name="Liao Y."/>
            <person name="Shao Z."/>
        </authorList>
    </citation>
    <scope>NUCLEOTIDE SEQUENCE [LARGE SCALE GENOMIC DNA]</scope>
    <source>
        <strain evidence="3 4">MHS-2</strain>
    </source>
</reference>
<sequence length="231" mass="24951">MVDTFFGFGAAFGDFLGIPDDLTLWELANSEFIIAAATLAIGLVINRRVGRIGEKVDDGRLKADLTHELENRAPDPEPEVMAAPAPAPSVPQARSRTGIAESDAEEAVGGGGLRKPGATYFEKRAKVVGGAHTLEKLKEDLDAVAENVSAGRLKRKYSNLGKQDYRVRILALEDDGVISAPVAAELLAAFETWQPYSKNAVEVPDSVIAQIERAREILARSSGSVRSRRRR</sequence>
<evidence type="ECO:0000256" key="2">
    <source>
        <dbReference type="SAM" id="Phobius"/>
    </source>
</evidence>
<name>A0A059FUX7_9PROT</name>
<keyword evidence="2" id="KW-0472">Membrane</keyword>
<evidence type="ECO:0000256" key="1">
    <source>
        <dbReference type="SAM" id="MobiDB-lite"/>
    </source>
</evidence>